<feature type="transmembrane region" description="Helical" evidence="7">
    <location>
        <begin position="181"/>
        <end position="204"/>
    </location>
</feature>
<name>A0A1R3X6Y5_9RHOB</name>
<keyword evidence="3 6" id="KW-0812">Transmembrane</keyword>
<comment type="subcellular location">
    <subcellularLocation>
        <location evidence="6">Cell membrane</location>
        <topology evidence="6">Multi-pass membrane protein</topology>
    </subcellularLocation>
    <subcellularLocation>
        <location evidence="1">Membrane</location>
        <topology evidence="1">Multi-pass membrane protein</topology>
    </subcellularLocation>
</comment>
<dbReference type="Proteomes" id="UP000192455">
    <property type="component" value="Unassembled WGS sequence"/>
</dbReference>
<dbReference type="SUPFAM" id="SSF81452">
    <property type="entry name" value="Cytochrome c oxidase subunit III-like"/>
    <property type="match status" value="1"/>
</dbReference>
<evidence type="ECO:0000256" key="6">
    <source>
        <dbReference type="RuleBase" id="RU003376"/>
    </source>
</evidence>
<dbReference type="GO" id="GO:0005886">
    <property type="term" value="C:plasma membrane"/>
    <property type="evidence" value="ECO:0007669"/>
    <property type="project" value="UniProtKB-SubCell"/>
</dbReference>
<evidence type="ECO:0000256" key="5">
    <source>
        <dbReference type="ARBA" id="ARBA00023136"/>
    </source>
</evidence>
<sequence length="210" mass="23008">MMEARHEPFHDLARQRSAAELGLWVFLASELVFFGGLFAAYALYRHAFPQAFAAAGAQTAVWLGTANTVILLTSSATMAAAVWAGRIGLRRHVLLGLGLTVLLGLAFMGVKGVEYAKDIGESLYPGASGFPIREAGAQVFFSLYWAMTGVHAVHLCIGIGAVAITFWRVRAGRFDWQRTGLLHVLGLYWHLIDLIWIVLFPLLYLMGRGT</sequence>
<keyword evidence="5 7" id="KW-0472">Membrane</keyword>
<dbReference type="InterPro" id="IPR013833">
    <property type="entry name" value="Cyt_c_oxidase_su3_a-hlx"/>
</dbReference>
<evidence type="ECO:0000256" key="4">
    <source>
        <dbReference type="ARBA" id="ARBA00022989"/>
    </source>
</evidence>
<evidence type="ECO:0000256" key="2">
    <source>
        <dbReference type="ARBA" id="ARBA00010581"/>
    </source>
</evidence>
<dbReference type="EMBL" id="FTPS01000002">
    <property type="protein sequence ID" value="SIT86637.1"/>
    <property type="molecule type" value="Genomic_DNA"/>
</dbReference>
<protein>
    <submittedName>
        <fullName evidence="9">Cytochrome c oxidase subunit 3</fullName>
    </submittedName>
</protein>
<evidence type="ECO:0000256" key="7">
    <source>
        <dbReference type="SAM" id="Phobius"/>
    </source>
</evidence>
<dbReference type="PANTHER" id="PTHR11403:SF6">
    <property type="entry name" value="NITRIC OXIDE REDUCTASE SUBUNIT E"/>
    <property type="match status" value="1"/>
</dbReference>
<organism evidence="9 10">
    <name type="scientific">Pontibaca methylaminivorans</name>
    <dbReference type="NCBI Taxonomy" id="515897"/>
    <lineage>
        <taxon>Bacteria</taxon>
        <taxon>Pseudomonadati</taxon>
        <taxon>Pseudomonadota</taxon>
        <taxon>Alphaproteobacteria</taxon>
        <taxon>Rhodobacterales</taxon>
        <taxon>Roseobacteraceae</taxon>
        <taxon>Pontibaca</taxon>
    </lineage>
</organism>
<dbReference type="AlphaFoldDB" id="A0A1R3X6Y5"/>
<feature type="transmembrane region" description="Helical" evidence="7">
    <location>
        <begin position="92"/>
        <end position="110"/>
    </location>
</feature>
<feature type="transmembrane region" description="Helical" evidence="7">
    <location>
        <begin position="21"/>
        <end position="44"/>
    </location>
</feature>
<gene>
    <name evidence="9" type="ORF">SAMN05421849_2350</name>
</gene>
<dbReference type="OrthoDB" id="9810850at2"/>
<evidence type="ECO:0000313" key="10">
    <source>
        <dbReference type="Proteomes" id="UP000192455"/>
    </source>
</evidence>
<feature type="transmembrane region" description="Helical" evidence="7">
    <location>
        <begin position="64"/>
        <end position="85"/>
    </location>
</feature>
<keyword evidence="4 7" id="KW-1133">Transmembrane helix</keyword>
<dbReference type="Gene3D" id="1.20.120.80">
    <property type="entry name" value="Cytochrome c oxidase, subunit III, four-helix bundle"/>
    <property type="match status" value="1"/>
</dbReference>
<dbReference type="GO" id="GO:0004129">
    <property type="term" value="F:cytochrome-c oxidase activity"/>
    <property type="evidence" value="ECO:0007669"/>
    <property type="project" value="InterPro"/>
</dbReference>
<dbReference type="InterPro" id="IPR000298">
    <property type="entry name" value="Cyt_c_oxidase-like_su3"/>
</dbReference>
<dbReference type="Pfam" id="PF00510">
    <property type="entry name" value="COX3"/>
    <property type="match status" value="1"/>
</dbReference>
<feature type="domain" description="Heme-copper oxidase subunit III family profile" evidence="8">
    <location>
        <begin position="1"/>
        <end position="208"/>
    </location>
</feature>
<dbReference type="PROSITE" id="PS50253">
    <property type="entry name" value="COX3"/>
    <property type="match status" value="1"/>
</dbReference>
<evidence type="ECO:0000256" key="3">
    <source>
        <dbReference type="ARBA" id="ARBA00022692"/>
    </source>
</evidence>
<evidence type="ECO:0000256" key="1">
    <source>
        <dbReference type="ARBA" id="ARBA00004141"/>
    </source>
</evidence>
<dbReference type="GO" id="GO:0019646">
    <property type="term" value="P:aerobic electron transport chain"/>
    <property type="evidence" value="ECO:0007669"/>
    <property type="project" value="InterPro"/>
</dbReference>
<accession>A0A1R3X6Y5</accession>
<comment type="similarity">
    <text evidence="2 6">Belongs to the cytochrome c oxidase subunit 3 family.</text>
</comment>
<dbReference type="RefSeq" id="WP_076650323.1">
    <property type="nucleotide sequence ID" value="NZ_FTPS01000002.1"/>
</dbReference>
<dbReference type="PANTHER" id="PTHR11403">
    <property type="entry name" value="CYTOCHROME C OXIDASE SUBUNIT III"/>
    <property type="match status" value="1"/>
</dbReference>
<evidence type="ECO:0000259" key="8">
    <source>
        <dbReference type="PROSITE" id="PS50253"/>
    </source>
</evidence>
<keyword evidence="10" id="KW-1185">Reference proteome</keyword>
<dbReference type="InterPro" id="IPR024791">
    <property type="entry name" value="Cyt_c/ubiquinol_Oxase_su3"/>
</dbReference>
<reference evidence="9 10" key="1">
    <citation type="submission" date="2017-01" db="EMBL/GenBank/DDBJ databases">
        <authorList>
            <person name="Mah S.A."/>
            <person name="Swanson W.J."/>
            <person name="Moy G.W."/>
            <person name="Vacquier V.D."/>
        </authorList>
    </citation>
    <scope>NUCLEOTIDE SEQUENCE [LARGE SCALE GENOMIC DNA]</scope>
    <source>
        <strain evidence="9 10">DSM 21219</strain>
    </source>
</reference>
<proteinExistence type="inferred from homology"/>
<feature type="transmembrane region" description="Helical" evidence="7">
    <location>
        <begin position="143"/>
        <end position="169"/>
    </location>
</feature>
<dbReference type="InterPro" id="IPR035973">
    <property type="entry name" value="Cyt_c_oxidase_su3-like_sf"/>
</dbReference>
<evidence type="ECO:0000313" key="9">
    <source>
        <dbReference type="EMBL" id="SIT86637.1"/>
    </source>
</evidence>
<dbReference type="STRING" id="515897.SAMN05421849_2350"/>